<organism evidence="1 2">
    <name type="scientific">Portunus trituberculatus</name>
    <name type="common">Swimming crab</name>
    <name type="synonym">Neptunus trituberculatus</name>
    <dbReference type="NCBI Taxonomy" id="210409"/>
    <lineage>
        <taxon>Eukaryota</taxon>
        <taxon>Metazoa</taxon>
        <taxon>Ecdysozoa</taxon>
        <taxon>Arthropoda</taxon>
        <taxon>Crustacea</taxon>
        <taxon>Multicrustacea</taxon>
        <taxon>Malacostraca</taxon>
        <taxon>Eumalacostraca</taxon>
        <taxon>Eucarida</taxon>
        <taxon>Decapoda</taxon>
        <taxon>Pleocyemata</taxon>
        <taxon>Brachyura</taxon>
        <taxon>Eubrachyura</taxon>
        <taxon>Portunoidea</taxon>
        <taxon>Portunidae</taxon>
        <taxon>Portuninae</taxon>
        <taxon>Portunus</taxon>
    </lineage>
</organism>
<gene>
    <name evidence="1" type="ORF">E2C01_033591</name>
</gene>
<proteinExistence type="predicted"/>
<dbReference type="AlphaFoldDB" id="A0A5B7F3U5"/>
<protein>
    <submittedName>
        <fullName evidence="1">Uncharacterized protein</fullName>
    </submittedName>
</protein>
<reference evidence="1 2" key="1">
    <citation type="submission" date="2019-05" db="EMBL/GenBank/DDBJ databases">
        <title>Another draft genome of Portunus trituberculatus and its Hox gene families provides insights of decapod evolution.</title>
        <authorList>
            <person name="Jeong J.-H."/>
            <person name="Song I."/>
            <person name="Kim S."/>
            <person name="Choi T."/>
            <person name="Kim D."/>
            <person name="Ryu S."/>
            <person name="Kim W."/>
        </authorList>
    </citation>
    <scope>NUCLEOTIDE SEQUENCE [LARGE SCALE GENOMIC DNA]</scope>
    <source>
        <tissue evidence="1">Muscle</tissue>
    </source>
</reference>
<dbReference type="EMBL" id="VSRR010004553">
    <property type="protein sequence ID" value="MPC40036.1"/>
    <property type="molecule type" value="Genomic_DNA"/>
</dbReference>
<keyword evidence="2" id="KW-1185">Reference proteome</keyword>
<comment type="caution">
    <text evidence="1">The sequence shown here is derived from an EMBL/GenBank/DDBJ whole genome shotgun (WGS) entry which is preliminary data.</text>
</comment>
<evidence type="ECO:0000313" key="1">
    <source>
        <dbReference type="EMBL" id="MPC40036.1"/>
    </source>
</evidence>
<dbReference type="Proteomes" id="UP000324222">
    <property type="component" value="Unassembled WGS sequence"/>
</dbReference>
<accession>A0A5B7F3U5</accession>
<name>A0A5B7F3U5_PORTR</name>
<evidence type="ECO:0000313" key="2">
    <source>
        <dbReference type="Proteomes" id="UP000324222"/>
    </source>
</evidence>
<sequence length="88" mass="9721">MFKPGGVNPTWPLSRSAPSAELFLLHCPRFHSHRTALQSRLSPLSITTLDLPTLVAASGVHPSRQPATLRLSGLDRIFLRKTSQLPRL</sequence>